<gene>
    <name evidence="12" type="primary">Tacc1-L</name>
    <name evidence="12" type="ORF">Hamer_G002153</name>
</gene>
<name>A0A8J5JRR5_HOMAM</name>
<keyword evidence="3" id="KW-0963">Cytoplasm</keyword>
<evidence type="ECO:0000256" key="9">
    <source>
        <dbReference type="SAM" id="Phobius"/>
    </source>
</evidence>
<feature type="coiled-coil region" evidence="7">
    <location>
        <begin position="310"/>
        <end position="344"/>
    </location>
</feature>
<feature type="transmembrane region" description="Helical" evidence="9">
    <location>
        <begin position="34"/>
        <end position="51"/>
    </location>
</feature>
<evidence type="ECO:0000256" key="1">
    <source>
        <dbReference type="ARBA" id="ARBA00004245"/>
    </source>
</evidence>
<dbReference type="Pfam" id="PF05010">
    <property type="entry name" value="TACC_C"/>
    <property type="match status" value="1"/>
</dbReference>
<keyword evidence="6" id="KW-0206">Cytoskeleton</keyword>
<comment type="caution">
    <text evidence="12">The sequence shown here is derived from an EMBL/GenBank/DDBJ whole genome shotgun (WGS) entry which is preliminary data.</text>
</comment>
<evidence type="ECO:0000256" key="2">
    <source>
        <dbReference type="ARBA" id="ARBA00009423"/>
    </source>
</evidence>
<feature type="chain" id="PRO_5035265719" evidence="10">
    <location>
        <begin position="25"/>
        <end position="349"/>
    </location>
</feature>
<keyword evidence="13" id="KW-1185">Reference proteome</keyword>
<keyword evidence="10" id="KW-0732">Signal</keyword>
<feature type="domain" description="Transforming acidic coiled-coil-containing protein C-terminal" evidence="11">
    <location>
        <begin position="286"/>
        <end position="342"/>
    </location>
</feature>
<evidence type="ECO:0000259" key="11">
    <source>
        <dbReference type="Pfam" id="PF05010"/>
    </source>
</evidence>
<dbReference type="InterPro" id="IPR039915">
    <property type="entry name" value="TACC"/>
</dbReference>
<dbReference type="FunFam" id="1.20.5.1700:FF:000001">
    <property type="entry name" value="Transforming acidic coiled-coil-containing protein 1 isoform 2"/>
    <property type="match status" value="1"/>
</dbReference>
<keyword evidence="9" id="KW-1133">Transmembrane helix</keyword>
<feature type="coiled-coil region" evidence="7">
    <location>
        <begin position="201"/>
        <end position="281"/>
    </location>
</feature>
<dbReference type="GO" id="GO:0005737">
    <property type="term" value="C:cytoplasm"/>
    <property type="evidence" value="ECO:0007669"/>
    <property type="project" value="TreeGrafter"/>
</dbReference>
<feature type="region of interest" description="Disordered" evidence="8">
    <location>
        <begin position="83"/>
        <end position="102"/>
    </location>
</feature>
<evidence type="ECO:0000256" key="7">
    <source>
        <dbReference type="SAM" id="Coils"/>
    </source>
</evidence>
<dbReference type="GO" id="GO:0005856">
    <property type="term" value="C:cytoskeleton"/>
    <property type="evidence" value="ECO:0007669"/>
    <property type="project" value="UniProtKB-SubCell"/>
</dbReference>
<feature type="region of interest" description="Disordered" evidence="8">
    <location>
        <begin position="107"/>
        <end position="175"/>
    </location>
</feature>
<comment type="similarity">
    <text evidence="2">Belongs to the TACC family.</text>
</comment>
<evidence type="ECO:0000256" key="5">
    <source>
        <dbReference type="ARBA" id="ARBA00023054"/>
    </source>
</evidence>
<evidence type="ECO:0000256" key="4">
    <source>
        <dbReference type="ARBA" id="ARBA00022553"/>
    </source>
</evidence>
<dbReference type="PANTHER" id="PTHR13924">
    <property type="entry name" value="TRANSFORMING ACIDIC COILED-COIL CONTAINING PROTEIN 1/2"/>
    <property type="match status" value="1"/>
</dbReference>
<reference evidence="12" key="1">
    <citation type="journal article" date="2021" name="Sci. Adv.">
        <title>The American lobster genome reveals insights on longevity, neural, and immune adaptations.</title>
        <authorList>
            <person name="Polinski J.M."/>
            <person name="Zimin A.V."/>
            <person name="Clark K.F."/>
            <person name="Kohn A.B."/>
            <person name="Sadowski N."/>
            <person name="Timp W."/>
            <person name="Ptitsyn A."/>
            <person name="Khanna P."/>
            <person name="Romanova D.Y."/>
            <person name="Williams P."/>
            <person name="Greenwood S.J."/>
            <person name="Moroz L.L."/>
            <person name="Walt D.R."/>
            <person name="Bodnar A.G."/>
        </authorList>
    </citation>
    <scope>NUCLEOTIDE SEQUENCE</scope>
    <source>
        <strain evidence="12">GMGI-L3</strain>
    </source>
</reference>
<sequence>MRLFRHGFTVVTLMVSMCVKGAHGGRTNSHVMPYVLAVGLGVVYIIVASYMSSWKRKRPKKTWSSSDLTTSITTTTSCCSQTQKAPLTHHSHSKLSGDEVVPVRDKKDHPAITPESPQNKPAPSTSSPAPPREERSAPEGTSSPTPRPSDTSEHKPSSSRPSSVPSEGYMTAAEVQELLKHQELKFEEKLLQVELTAGEKEKKLRQTMKDEQKELTNLGESMAELTQSRDALLKMVGQYKGMLAQLVSEKEKEKQSAEERIKALELERNQALEDLANVEVAFSDVHRANEEFKTMRKANDQEMTKMAALLKKAEMKIMSLQDSFDRKTRENQELTQLCDDLINKVGSSS</sequence>
<dbReference type="Gene3D" id="1.20.5.1700">
    <property type="match status" value="1"/>
</dbReference>
<keyword evidence="4" id="KW-0597">Phosphoprotein</keyword>
<dbReference type="GO" id="GO:0007052">
    <property type="term" value="P:mitotic spindle organization"/>
    <property type="evidence" value="ECO:0007669"/>
    <property type="project" value="InterPro"/>
</dbReference>
<proteinExistence type="inferred from homology"/>
<dbReference type="AlphaFoldDB" id="A0A8J5JRR5"/>
<keyword evidence="9" id="KW-0472">Membrane</keyword>
<accession>A0A8J5JRR5</accession>
<evidence type="ECO:0000256" key="8">
    <source>
        <dbReference type="SAM" id="MobiDB-lite"/>
    </source>
</evidence>
<organism evidence="12 13">
    <name type="scientific">Homarus americanus</name>
    <name type="common">American lobster</name>
    <dbReference type="NCBI Taxonomy" id="6706"/>
    <lineage>
        <taxon>Eukaryota</taxon>
        <taxon>Metazoa</taxon>
        <taxon>Ecdysozoa</taxon>
        <taxon>Arthropoda</taxon>
        <taxon>Crustacea</taxon>
        <taxon>Multicrustacea</taxon>
        <taxon>Malacostraca</taxon>
        <taxon>Eumalacostraca</taxon>
        <taxon>Eucarida</taxon>
        <taxon>Decapoda</taxon>
        <taxon>Pleocyemata</taxon>
        <taxon>Astacidea</taxon>
        <taxon>Nephropoidea</taxon>
        <taxon>Nephropidae</taxon>
        <taxon>Homarus</taxon>
    </lineage>
</organism>
<keyword evidence="5 7" id="KW-0175">Coiled coil</keyword>
<evidence type="ECO:0000313" key="12">
    <source>
        <dbReference type="EMBL" id="KAG7163082.1"/>
    </source>
</evidence>
<evidence type="ECO:0000256" key="6">
    <source>
        <dbReference type="ARBA" id="ARBA00023212"/>
    </source>
</evidence>
<evidence type="ECO:0000313" key="13">
    <source>
        <dbReference type="Proteomes" id="UP000747542"/>
    </source>
</evidence>
<protein>
    <submittedName>
        <fullName evidence="12">Transforming acidic coiled-coil-containing protein 1-like</fullName>
    </submittedName>
</protein>
<dbReference type="Proteomes" id="UP000747542">
    <property type="component" value="Unassembled WGS sequence"/>
</dbReference>
<keyword evidence="9" id="KW-0812">Transmembrane</keyword>
<dbReference type="PANTHER" id="PTHR13924:SF10">
    <property type="entry name" value="TRANSFORMING ACIDIC COILED-COIL PROTEIN, ISOFORM K"/>
    <property type="match status" value="1"/>
</dbReference>
<comment type="subcellular location">
    <subcellularLocation>
        <location evidence="1">Cytoplasm</location>
        <location evidence="1">Cytoskeleton</location>
    </subcellularLocation>
</comment>
<evidence type="ECO:0000256" key="10">
    <source>
        <dbReference type="SAM" id="SignalP"/>
    </source>
</evidence>
<evidence type="ECO:0000256" key="3">
    <source>
        <dbReference type="ARBA" id="ARBA00022490"/>
    </source>
</evidence>
<dbReference type="InterPro" id="IPR007707">
    <property type="entry name" value="TACC_C"/>
</dbReference>
<feature type="signal peptide" evidence="10">
    <location>
        <begin position="1"/>
        <end position="24"/>
    </location>
</feature>
<dbReference type="EMBL" id="JAHLQT010026502">
    <property type="protein sequence ID" value="KAG7163082.1"/>
    <property type="molecule type" value="Genomic_DNA"/>
</dbReference>